<name>A0ABW6WLA3_9ACTN</name>
<dbReference type="RefSeq" id="WP_020512571.1">
    <property type="nucleotide sequence ID" value="NZ_JBIAZU010000005.1"/>
</dbReference>
<evidence type="ECO:0000313" key="3">
    <source>
        <dbReference type="Proteomes" id="UP001602245"/>
    </source>
</evidence>
<dbReference type="Proteomes" id="UP001602245">
    <property type="component" value="Unassembled WGS sequence"/>
</dbReference>
<keyword evidence="1" id="KW-0812">Transmembrane</keyword>
<evidence type="ECO:0000313" key="2">
    <source>
        <dbReference type="EMBL" id="MFF5293220.1"/>
    </source>
</evidence>
<comment type="caution">
    <text evidence="2">The sequence shown here is derived from an EMBL/GenBank/DDBJ whole genome shotgun (WGS) entry which is preliminary data.</text>
</comment>
<organism evidence="2 3">
    <name type="scientific">Paractinoplanes globisporus</name>
    <dbReference type="NCBI Taxonomy" id="113565"/>
    <lineage>
        <taxon>Bacteria</taxon>
        <taxon>Bacillati</taxon>
        <taxon>Actinomycetota</taxon>
        <taxon>Actinomycetes</taxon>
        <taxon>Micromonosporales</taxon>
        <taxon>Micromonosporaceae</taxon>
        <taxon>Paractinoplanes</taxon>
    </lineage>
</organism>
<dbReference type="EMBL" id="JBIAZU010000005">
    <property type="protein sequence ID" value="MFF5293220.1"/>
    <property type="molecule type" value="Genomic_DNA"/>
</dbReference>
<keyword evidence="1" id="KW-1133">Transmembrane helix</keyword>
<dbReference type="InterPro" id="IPR021443">
    <property type="entry name" value="DUF3093"/>
</dbReference>
<feature type="transmembrane region" description="Helical" evidence="1">
    <location>
        <begin position="49"/>
        <end position="68"/>
    </location>
</feature>
<proteinExistence type="predicted"/>
<protein>
    <submittedName>
        <fullName evidence="2">DUF3093 domain-containing protein</fullName>
    </submittedName>
</protein>
<reference evidence="2 3" key="1">
    <citation type="submission" date="2024-10" db="EMBL/GenBank/DDBJ databases">
        <title>The Natural Products Discovery Center: Release of the First 8490 Sequenced Strains for Exploring Actinobacteria Biosynthetic Diversity.</title>
        <authorList>
            <person name="Kalkreuter E."/>
            <person name="Kautsar S.A."/>
            <person name="Yang D."/>
            <person name="Bader C.D."/>
            <person name="Teijaro C.N."/>
            <person name="Fluegel L."/>
            <person name="Davis C.M."/>
            <person name="Simpson J.R."/>
            <person name="Lauterbach L."/>
            <person name="Steele A.D."/>
            <person name="Gui C."/>
            <person name="Meng S."/>
            <person name="Li G."/>
            <person name="Viehrig K."/>
            <person name="Ye F."/>
            <person name="Su P."/>
            <person name="Kiefer A.F."/>
            <person name="Nichols A."/>
            <person name="Cepeda A.J."/>
            <person name="Yan W."/>
            <person name="Fan B."/>
            <person name="Jiang Y."/>
            <person name="Adhikari A."/>
            <person name="Zheng C.-J."/>
            <person name="Schuster L."/>
            <person name="Cowan T.M."/>
            <person name="Smanski M.J."/>
            <person name="Chevrette M.G."/>
            <person name="De Carvalho L.P.S."/>
            <person name="Shen B."/>
        </authorList>
    </citation>
    <scope>NUCLEOTIDE SEQUENCE [LARGE SCALE GENOMIC DNA]</scope>
    <source>
        <strain evidence="2 3">NPDC000087</strain>
    </source>
</reference>
<accession>A0ABW6WLA3</accession>
<gene>
    <name evidence="2" type="ORF">ACFY35_27625</name>
</gene>
<evidence type="ECO:0000256" key="1">
    <source>
        <dbReference type="SAM" id="Phobius"/>
    </source>
</evidence>
<sequence>MTPESPARTTGPVLYTERLGLSVWAWLAALAVDLIVSFEVLLGFTRLPAWPLFVVLLPVTAALLVWFGRIRVTVTADELQVDDARLPLTVIADVIALDAAGKRESLGVGAHPMSFIIQRPWIGPAVQVLLDDPEDPTPFWVISTRHPVELATALLAAAERAGNA</sequence>
<dbReference type="Pfam" id="PF11292">
    <property type="entry name" value="DUF3093"/>
    <property type="match status" value="1"/>
</dbReference>
<keyword evidence="1" id="KW-0472">Membrane</keyword>
<feature type="transmembrane region" description="Helical" evidence="1">
    <location>
        <begin position="23"/>
        <end position="42"/>
    </location>
</feature>
<keyword evidence="3" id="KW-1185">Reference proteome</keyword>